<sequence length="20" mass="2458">MRSFRCSLFIFNEATRCYNV</sequence>
<evidence type="ECO:0000313" key="2">
    <source>
        <dbReference type="Proteomes" id="UP000319466"/>
    </source>
</evidence>
<evidence type="ECO:0000313" key="1">
    <source>
        <dbReference type="EMBL" id="QDH46641.1"/>
    </source>
</evidence>
<gene>
    <name evidence="1" type="ORF">LAh6_5</name>
</gene>
<protein>
    <submittedName>
        <fullName evidence="1">Uncharacterized protein</fullName>
    </submittedName>
</protein>
<keyword evidence="2" id="KW-1185">Reference proteome</keyword>
<dbReference type="EMBL" id="MK838112">
    <property type="protein sequence ID" value="QDH46641.1"/>
    <property type="molecule type" value="Genomic_DNA"/>
</dbReference>
<dbReference type="Proteomes" id="UP000319466">
    <property type="component" value="Segment"/>
</dbReference>
<name>A0A514A055_9CAUD</name>
<organism evidence="1 2">
    <name type="scientific">Aeromonas phage LAh_6</name>
    <dbReference type="NCBI Taxonomy" id="2591030"/>
    <lineage>
        <taxon>Viruses</taxon>
        <taxon>Duplodnaviria</taxon>
        <taxon>Heunggongvirae</taxon>
        <taxon>Uroviricota</taxon>
        <taxon>Caudoviricetes</taxon>
        <taxon>Grimontviridae</taxon>
        <taxon>Lahexavirus</taxon>
        <taxon>Lahexavirus LAh6</taxon>
    </lineage>
</organism>
<accession>A0A514A055</accession>
<reference evidence="1 2" key="1">
    <citation type="submission" date="2019-04" db="EMBL/GenBank/DDBJ databases">
        <title>Novel bacteriophages capable of disrupting biofilms from clinical strains of Aeromonas hydrophila with intrinsic antibiotic resistance.</title>
        <authorList>
            <person name="Kabwe M."/>
            <person name="Brown T.L."/>
            <person name="Speirs L."/>
            <person name="Ku H."/>
            <person name="Leach M."/>
            <person name="Chan H.T."/>
            <person name="Petrovski S."/>
            <person name="Lock P."/>
            <person name="Tucci J."/>
        </authorList>
    </citation>
    <scope>NUCLEOTIDE SEQUENCE [LARGE SCALE GENOMIC DNA]</scope>
</reference>
<proteinExistence type="predicted"/>